<protein>
    <submittedName>
        <fullName evidence="4">Esterase/lipase-like protein</fullName>
    </submittedName>
</protein>
<dbReference type="HOGENOM" id="CLU_2271489_0_0_11"/>
<proteinExistence type="predicted"/>
<dbReference type="Pfam" id="PF07859">
    <property type="entry name" value="Abhydrolase_3"/>
    <property type="match status" value="1"/>
</dbReference>
<dbReference type="GeneID" id="92873247"/>
<name>A0A0H3D8K0_AMYMU</name>
<dbReference type="PATRIC" id="fig|749927.5.peg.5753"/>
<accession>A0A0H3D8K0</accession>
<dbReference type="GO" id="GO:0016787">
    <property type="term" value="F:hydrolase activity"/>
    <property type="evidence" value="ECO:0007669"/>
    <property type="project" value="UniProtKB-KW"/>
</dbReference>
<dbReference type="AlphaFoldDB" id="A0A0H3D8K0"/>
<evidence type="ECO:0000259" key="3">
    <source>
        <dbReference type="Pfam" id="PF07859"/>
    </source>
</evidence>
<organism evidence="4 5">
    <name type="scientific">Amycolatopsis mediterranei (strain U-32)</name>
    <dbReference type="NCBI Taxonomy" id="749927"/>
    <lineage>
        <taxon>Bacteria</taxon>
        <taxon>Bacillati</taxon>
        <taxon>Actinomycetota</taxon>
        <taxon>Actinomycetes</taxon>
        <taxon>Pseudonocardiales</taxon>
        <taxon>Pseudonocardiaceae</taxon>
        <taxon>Amycolatopsis</taxon>
    </lineage>
</organism>
<dbReference type="InterPro" id="IPR050300">
    <property type="entry name" value="GDXG_lipolytic_enzyme"/>
</dbReference>
<feature type="domain" description="Alpha/beta hydrolase fold-3" evidence="3">
    <location>
        <begin position="2"/>
        <end position="70"/>
    </location>
</feature>
<keyword evidence="1" id="KW-0378">Hydrolase</keyword>
<evidence type="ECO:0000313" key="5">
    <source>
        <dbReference type="Proteomes" id="UP000000328"/>
    </source>
</evidence>
<dbReference type="InterPro" id="IPR029058">
    <property type="entry name" value="AB_hydrolase_fold"/>
</dbReference>
<sequence length="102" mass="10863">MVATRSKTIVVSVGCRLAPEHRFPGAVEDTYAALRWVAQNAVTFGADPERLALFGERAGGSLAAITAQELGPPLHALVERPLPQRFSAPRRRRGPAVAPAPP</sequence>
<dbReference type="RefSeq" id="WP_013227363.1">
    <property type="nucleotide sequence ID" value="NC_014318.1"/>
</dbReference>
<feature type="region of interest" description="Disordered" evidence="2">
    <location>
        <begin position="81"/>
        <end position="102"/>
    </location>
</feature>
<dbReference type="Gene3D" id="3.40.50.1820">
    <property type="entry name" value="alpha/beta hydrolase"/>
    <property type="match status" value="1"/>
</dbReference>
<dbReference type="PANTHER" id="PTHR48081">
    <property type="entry name" value="AB HYDROLASE SUPERFAMILY PROTEIN C4A8.06C"/>
    <property type="match status" value="1"/>
</dbReference>
<evidence type="ECO:0000256" key="1">
    <source>
        <dbReference type="ARBA" id="ARBA00022801"/>
    </source>
</evidence>
<dbReference type="PANTHER" id="PTHR48081:SF8">
    <property type="entry name" value="ALPHA_BETA HYDROLASE FOLD-3 DOMAIN-CONTAINING PROTEIN-RELATED"/>
    <property type="match status" value="1"/>
</dbReference>
<dbReference type="eggNOG" id="COG0657">
    <property type="taxonomic scope" value="Bacteria"/>
</dbReference>
<dbReference type="Proteomes" id="UP000000328">
    <property type="component" value="Chromosome"/>
</dbReference>
<reference evidence="4 5" key="1">
    <citation type="journal article" date="2010" name="Cell Res.">
        <title>Complete genome sequence of the rifamycin SV-producing Amycolatopsis mediterranei U32 revealed its genetic characteristics in phylogeny and metabolism.</title>
        <authorList>
            <person name="Zhao W."/>
            <person name="Zhong Y."/>
            <person name="Yuan H."/>
            <person name="Wang J."/>
            <person name="Zheng H."/>
            <person name="Wang Y."/>
            <person name="Cen X."/>
            <person name="Xu F."/>
            <person name="Bai J."/>
            <person name="Han X."/>
            <person name="Lu G."/>
            <person name="Zhu Y."/>
            <person name="Shao Z."/>
            <person name="Yan H."/>
            <person name="Li C."/>
            <person name="Peng N."/>
            <person name="Zhang Z."/>
            <person name="Zhang Y."/>
            <person name="Lin W."/>
            <person name="Fan Y."/>
            <person name="Qin Z."/>
            <person name="Hu Y."/>
            <person name="Zhu B."/>
            <person name="Wang S."/>
            <person name="Ding X."/>
            <person name="Zhao G.P."/>
        </authorList>
    </citation>
    <scope>NUCLEOTIDE SEQUENCE [LARGE SCALE GENOMIC DNA]</scope>
    <source>
        <strain evidence="5">U-32</strain>
    </source>
</reference>
<evidence type="ECO:0000313" key="4">
    <source>
        <dbReference type="EMBL" id="ADJ47305.1"/>
    </source>
</evidence>
<gene>
    <name evidence="4" type="ordered locus">AMED_5547</name>
</gene>
<dbReference type="InterPro" id="IPR013094">
    <property type="entry name" value="AB_hydrolase_3"/>
</dbReference>
<dbReference type="KEGG" id="amd:AMED_5547"/>
<dbReference type="EMBL" id="CP002000">
    <property type="protein sequence ID" value="ADJ47305.1"/>
    <property type="molecule type" value="Genomic_DNA"/>
</dbReference>
<dbReference type="OrthoDB" id="128186at2"/>
<evidence type="ECO:0000256" key="2">
    <source>
        <dbReference type="SAM" id="MobiDB-lite"/>
    </source>
</evidence>
<dbReference type="SUPFAM" id="SSF53474">
    <property type="entry name" value="alpha/beta-Hydrolases"/>
    <property type="match status" value="1"/>
</dbReference>